<feature type="transmembrane region" description="Helical" evidence="1">
    <location>
        <begin position="427"/>
        <end position="448"/>
    </location>
</feature>
<evidence type="ECO:0000259" key="2">
    <source>
        <dbReference type="Pfam" id="PF01757"/>
    </source>
</evidence>
<feature type="transmembrane region" description="Helical" evidence="1">
    <location>
        <begin position="460"/>
        <end position="483"/>
    </location>
</feature>
<evidence type="ECO:0000256" key="1">
    <source>
        <dbReference type="SAM" id="Phobius"/>
    </source>
</evidence>
<feature type="domain" description="Acyltransferase 3" evidence="2">
    <location>
        <begin position="82"/>
        <end position="476"/>
    </location>
</feature>
<dbReference type="PANTHER" id="PTHR23028:SF134">
    <property type="entry name" value="PUTATIVE (AFU_ORTHOLOGUE AFUA_4G08520)-RELATED"/>
    <property type="match status" value="1"/>
</dbReference>
<dbReference type="InterPro" id="IPR050879">
    <property type="entry name" value="Acyltransferase_3"/>
</dbReference>
<dbReference type="Proteomes" id="UP001056384">
    <property type="component" value="Chromosome 12"/>
</dbReference>
<dbReference type="InterPro" id="IPR002656">
    <property type="entry name" value="Acyl_transf_3_dom"/>
</dbReference>
<evidence type="ECO:0000313" key="3">
    <source>
        <dbReference type="EMBL" id="USW58911.1"/>
    </source>
</evidence>
<protein>
    <submittedName>
        <fullName evidence="3">Acyltransferase 3 domain-containing protein</fullName>
    </submittedName>
</protein>
<organism evidence="3 4">
    <name type="scientific">Septoria linicola</name>
    <dbReference type="NCBI Taxonomy" id="215465"/>
    <lineage>
        <taxon>Eukaryota</taxon>
        <taxon>Fungi</taxon>
        <taxon>Dikarya</taxon>
        <taxon>Ascomycota</taxon>
        <taxon>Pezizomycotina</taxon>
        <taxon>Dothideomycetes</taxon>
        <taxon>Dothideomycetidae</taxon>
        <taxon>Mycosphaerellales</taxon>
        <taxon>Mycosphaerellaceae</taxon>
        <taxon>Septoria</taxon>
    </lineage>
</organism>
<dbReference type="OrthoDB" id="5819582at2759"/>
<keyword evidence="1" id="KW-0472">Membrane</keyword>
<keyword evidence="1" id="KW-0812">Transmembrane</keyword>
<accession>A0A9Q9B8B2</accession>
<keyword evidence="1" id="KW-1133">Transmembrane helix</keyword>
<feature type="transmembrane region" description="Helical" evidence="1">
    <location>
        <begin position="85"/>
        <end position="103"/>
    </location>
</feature>
<feature type="transmembrane region" description="Helical" evidence="1">
    <location>
        <begin position="256"/>
        <end position="275"/>
    </location>
</feature>
<sequence length="519" mass="59118">MEAGSVRGAELGDTEWRACATTDAEKHELHQATFTNLWYRIRVIISNAYQRTVGSSNIYRALPTPGSTNPAPATRAVSRTASYDGLRGLACLVVFNFHFLYPYSNTMKHGYGMNSKNMYLHQLPILSLLVRGRAMVVLFFAISGYVLSYGFLASMRSGQSDKALSRLASLTIRRWMRLFLPATASMLLACLASYLGAFDSGRKLEKTPWITGMWEQHPPRYSTLYAQIHDFTKMWWAWQSPFVWRLYYSLYDPHTWTIPVEFKCSMVLFVLLVGSAGLKQRWKFGLVLLVTWCSLLYKRWDVATFTAGALVADLHQRAAHRKEQTCVLPLDDQQQLEPPRRGSHLKTILKWLLFLTSLYVLSFPDNFPKKTPGYKTLRWLTPSAYKDAHYFWHSVAASFIIWSVEELPPIRNFLSTSVPQYLGRTSFAFYLVHGPILHSAGFALQPAIWAATGHETTTQWCFGLLIGWVIMLPLSLGAAHVFYKLVDAPLVRVTRWLEQCALDKPASRTPKDEEKQATS</sequence>
<name>A0A9Q9B8B2_9PEZI</name>
<feature type="transmembrane region" description="Helical" evidence="1">
    <location>
        <begin position="175"/>
        <end position="197"/>
    </location>
</feature>
<dbReference type="PANTHER" id="PTHR23028">
    <property type="entry name" value="ACETYLTRANSFERASE"/>
    <property type="match status" value="1"/>
</dbReference>
<dbReference type="EMBL" id="CP099429">
    <property type="protein sequence ID" value="USW58911.1"/>
    <property type="molecule type" value="Genomic_DNA"/>
</dbReference>
<dbReference type="GO" id="GO:0016747">
    <property type="term" value="F:acyltransferase activity, transferring groups other than amino-acyl groups"/>
    <property type="evidence" value="ECO:0007669"/>
    <property type="project" value="InterPro"/>
</dbReference>
<dbReference type="AlphaFoldDB" id="A0A9Q9B8B2"/>
<gene>
    <name evidence="3" type="ORF">Slin15195_G122300</name>
</gene>
<proteinExistence type="predicted"/>
<keyword evidence="3" id="KW-0808">Transferase</keyword>
<evidence type="ECO:0000313" key="4">
    <source>
        <dbReference type="Proteomes" id="UP001056384"/>
    </source>
</evidence>
<feature type="transmembrane region" description="Helical" evidence="1">
    <location>
        <begin position="134"/>
        <end position="154"/>
    </location>
</feature>
<reference evidence="3" key="1">
    <citation type="submission" date="2022-06" db="EMBL/GenBank/DDBJ databases">
        <title>Complete genome sequences of two strains of the flax pathogen Septoria linicola.</title>
        <authorList>
            <person name="Lapalu N."/>
            <person name="Simon A."/>
            <person name="Demenou B."/>
            <person name="Paumier D."/>
            <person name="Guillot M.-P."/>
            <person name="Gout L."/>
            <person name="Valade R."/>
        </authorList>
    </citation>
    <scope>NUCLEOTIDE SEQUENCE</scope>
    <source>
        <strain evidence="3">SE15195</strain>
    </source>
</reference>
<keyword evidence="4" id="KW-1185">Reference proteome</keyword>
<dbReference type="Pfam" id="PF01757">
    <property type="entry name" value="Acyl_transf_3"/>
    <property type="match status" value="1"/>
</dbReference>
<keyword evidence="3" id="KW-0012">Acyltransferase</keyword>